<evidence type="ECO:0000313" key="3">
    <source>
        <dbReference type="Proteomes" id="UP001595884"/>
    </source>
</evidence>
<feature type="transmembrane region" description="Helical" evidence="1">
    <location>
        <begin position="33"/>
        <end position="52"/>
    </location>
</feature>
<gene>
    <name evidence="2" type="ORF">ACFO7V_18280</name>
</gene>
<proteinExistence type="predicted"/>
<comment type="caution">
    <text evidence="2">The sequence shown here is derived from an EMBL/GenBank/DDBJ whole genome shotgun (WGS) entry which is preliminary data.</text>
</comment>
<protein>
    <submittedName>
        <fullName evidence="2">Uncharacterized protein</fullName>
    </submittedName>
</protein>
<feature type="transmembrane region" description="Helical" evidence="1">
    <location>
        <begin position="58"/>
        <end position="77"/>
    </location>
</feature>
<keyword evidence="1" id="KW-0472">Membrane</keyword>
<evidence type="ECO:0000313" key="2">
    <source>
        <dbReference type="EMBL" id="MFC4718071.1"/>
    </source>
</evidence>
<keyword evidence="3" id="KW-1185">Reference proteome</keyword>
<dbReference type="Proteomes" id="UP001595884">
    <property type="component" value="Unassembled WGS sequence"/>
</dbReference>
<sequence>MNIPPNGSQDPEPTSVPKVWPLPRLMKRNPVKAVSLVVALLVIAVLLVKMWLLANGGMMILAGVITVSFVFILLGALRPRRAID</sequence>
<name>A0ABV9MQ17_9MICC</name>
<dbReference type="RefSeq" id="WP_141392954.1">
    <property type="nucleotide sequence ID" value="NZ_BAAAVQ010000126.1"/>
</dbReference>
<evidence type="ECO:0000256" key="1">
    <source>
        <dbReference type="SAM" id="Phobius"/>
    </source>
</evidence>
<dbReference type="EMBL" id="JBHSHE010000092">
    <property type="protein sequence ID" value="MFC4718071.1"/>
    <property type="molecule type" value="Genomic_DNA"/>
</dbReference>
<keyword evidence="1" id="KW-1133">Transmembrane helix</keyword>
<accession>A0ABV9MQ17</accession>
<organism evidence="2 3">
    <name type="scientific">Glutamicibacter bergerei</name>
    <dbReference type="NCBI Taxonomy" id="256702"/>
    <lineage>
        <taxon>Bacteria</taxon>
        <taxon>Bacillati</taxon>
        <taxon>Actinomycetota</taxon>
        <taxon>Actinomycetes</taxon>
        <taxon>Micrococcales</taxon>
        <taxon>Micrococcaceae</taxon>
        <taxon>Glutamicibacter</taxon>
    </lineage>
</organism>
<reference evidence="3" key="1">
    <citation type="journal article" date="2019" name="Int. J. Syst. Evol. Microbiol.">
        <title>The Global Catalogue of Microorganisms (GCM) 10K type strain sequencing project: providing services to taxonomists for standard genome sequencing and annotation.</title>
        <authorList>
            <consortium name="The Broad Institute Genomics Platform"/>
            <consortium name="The Broad Institute Genome Sequencing Center for Infectious Disease"/>
            <person name="Wu L."/>
            <person name="Ma J."/>
        </authorList>
    </citation>
    <scope>NUCLEOTIDE SEQUENCE [LARGE SCALE GENOMIC DNA]</scope>
    <source>
        <strain evidence="3">CGMCC 1.12849</strain>
    </source>
</reference>
<keyword evidence="1" id="KW-0812">Transmembrane</keyword>